<feature type="compositionally biased region" description="Basic residues" evidence="1">
    <location>
        <begin position="47"/>
        <end position="64"/>
    </location>
</feature>
<dbReference type="EMBL" id="GBRH01255993">
    <property type="protein sequence ID" value="JAD41902.1"/>
    <property type="molecule type" value="Transcribed_RNA"/>
</dbReference>
<dbReference type="AlphaFoldDB" id="A0A0A9A4D4"/>
<accession>A0A0A9A4D4</accession>
<feature type="region of interest" description="Disordered" evidence="1">
    <location>
        <begin position="18"/>
        <end position="64"/>
    </location>
</feature>
<proteinExistence type="predicted"/>
<reference evidence="2" key="1">
    <citation type="submission" date="2014-09" db="EMBL/GenBank/DDBJ databases">
        <authorList>
            <person name="Magalhaes I.L.F."/>
            <person name="Oliveira U."/>
            <person name="Santos F.R."/>
            <person name="Vidigal T.H.D.A."/>
            <person name="Brescovit A.D."/>
            <person name="Santos A.J."/>
        </authorList>
    </citation>
    <scope>NUCLEOTIDE SEQUENCE</scope>
    <source>
        <tissue evidence="2">Shoot tissue taken approximately 20 cm above the soil surface</tissue>
    </source>
</reference>
<evidence type="ECO:0000313" key="2">
    <source>
        <dbReference type="EMBL" id="JAD41902.1"/>
    </source>
</evidence>
<reference evidence="2" key="2">
    <citation type="journal article" date="2015" name="Data Brief">
        <title>Shoot transcriptome of the giant reed, Arundo donax.</title>
        <authorList>
            <person name="Barrero R.A."/>
            <person name="Guerrero F.D."/>
            <person name="Moolhuijzen P."/>
            <person name="Goolsby J.A."/>
            <person name="Tidwell J."/>
            <person name="Bellgard S.E."/>
            <person name="Bellgard M.I."/>
        </authorList>
    </citation>
    <scope>NUCLEOTIDE SEQUENCE</scope>
    <source>
        <tissue evidence="2">Shoot tissue taken approximately 20 cm above the soil surface</tissue>
    </source>
</reference>
<evidence type="ECO:0000256" key="1">
    <source>
        <dbReference type="SAM" id="MobiDB-lite"/>
    </source>
</evidence>
<protein>
    <submittedName>
        <fullName evidence="2">Uncharacterized protein</fullName>
    </submittedName>
</protein>
<feature type="compositionally biased region" description="Polar residues" evidence="1">
    <location>
        <begin position="18"/>
        <end position="27"/>
    </location>
</feature>
<dbReference type="PROSITE" id="PS51257">
    <property type="entry name" value="PROKAR_LIPOPROTEIN"/>
    <property type="match status" value="1"/>
</dbReference>
<organism evidence="2">
    <name type="scientific">Arundo donax</name>
    <name type="common">Giant reed</name>
    <name type="synonym">Donax arundinaceus</name>
    <dbReference type="NCBI Taxonomy" id="35708"/>
    <lineage>
        <taxon>Eukaryota</taxon>
        <taxon>Viridiplantae</taxon>
        <taxon>Streptophyta</taxon>
        <taxon>Embryophyta</taxon>
        <taxon>Tracheophyta</taxon>
        <taxon>Spermatophyta</taxon>
        <taxon>Magnoliopsida</taxon>
        <taxon>Liliopsida</taxon>
        <taxon>Poales</taxon>
        <taxon>Poaceae</taxon>
        <taxon>PACMAD clade</taxon>
        <taxon>Arundinoideae</taxon>
        <taxon>Arundineae</taxon>
        <taxon>Arundo</taxon>
    </lineage>
</organism>
<name>A0A0A9A4D4_ARUDO</name>
<sequence>MRPCPRFGCPSNLVSPSASSCLTSGATLPSHPSLHADRSPSPPLQQPRRRRSPRRTRLLAGTRH</sequence>